<dbReference type="Proteomes" id="UP000243207">
    <property type="component" value="Chromosome I"/>
</dbReference>
<evidence type="ECO:0000313" key="3">
    <source>
        <dbReference type="Proteomes" id="UP000243207"/>
    </source>
</evidence>
<keyword evidence="3" id="KW-1185">Reference proteome</keyword>
<name>A0A1H1TG13_9GAMM</name>
<dbReference type="RefSeq" id="WP_157718157.1">
    <property type="nucleotide sequence ID" value="NZ_LT629736.1"/>
</dbReference>
<keyword evidence="1" id="KW-0472">Membrane</keyword>
<accession>A0A1H1TG13</accession>
<gene>
    <name evidence="2" type="ORF">SAMN05216421_1804</name>
</gene>
<sequence>MLEEDQGGPWYKQIWAWFIIGILVLSVVLGIGLLIVAMSNQDSMVRDNYYKEGRAINMHLGRDQLARKYSLNATFEIDDLTGEIRLELDGDLDVLPGQLRLDFISPSHAERDQSVTLGRVGREQYAGQLESGITGRYYLDLSDPQQPGDEGWRLTDEAQIAPGQQYQLTHR</sequence>
<keyword evidence="1" id="KW-0812">Transmembrane</keyword>
<dbReference type="Pfam" id="PF05751">
    <property type="entry name" value="FixH"/>
    <property type="match status" value="1"/>
</dbReference>
<organism evidence="2 3">
    <name type="scientific">Halopseudomonas xinjiangensis</name>
    <dbReference type="NCBI Taxonomy" id="487184"/>
    <lineage>
        <taxon>Bacteria</taxon>
        <taxon>Pseudomonadati</taxon>
        <taxon>Pseudomonadota</taxon>
        <taxon>Gammaproteobacteria</taxon>
        <taxon>Pseudomonadales</taxon>
        <taxon>Pseudomonadaceae</taxon>
        <taxon>Halopseudomonas</taxon>
    </lineage>
</organism>
<protein>
    <recommendedName>
        <fullName evidence="4">Nitrogen fixation protein FixH</fullName>
    </recommendedName>
</protein>
<evidence type="ECO:0008006" key="4">
    <source>
        <dbReference type="Google" id="ProtNLM"/>
    </source>
</evidence>
<dbReference type="STRING" id="487184.SAMN05216421_1804"/>
<keyword evidence="1" id="KW-1133">Transmembrane helix</keyword>
<evidence type="ECO:0000313" key="2">
    <source>
        <dbReference type="EMBL" id="SDS59150.1"/>
    </source>
</evidence>
<dbReference type="InterPro" id="IPR008620">
    <property type="entry name" value="FixH"/>
</dbReference>
<dbReference type="OrthoDB" id="5295180at2"/>
<proteinExistence type="predicted"/>
<dbReference type="AlphaFoldDB" id="A0A1H1TG13"/>
<reference evidence="3" key="1">
    <citation type="submission" date="2016-10" db="EMBL/GenBank/DDBJ databases">
        <authorList>
            <person name="Varghese N."/>
            <person name="Submissions S."/>
        </authorList>
    </citation>
    <scope>NUCLEOTIDE SEQUENCE [LARGE SCALE GENOMIC DNA]</scope>
    <source>
        <strain evidence="3">NRRL B-51270</strain>
    </source>
</reference>
<feature type="transmembrane region" description="Helical" evidence="1">
    <location>
        <begin position="14"/>
        <end position="36"/>
    </location>
</feature>
<dbReference type="EMBL" id="LT629736">
    <property type="protein sequence ID" value="SDS59150.1"/>
    <property type="molecule type" value="Genomic_DNA"/>
</dbReference>
<evidence type="ECO:0000256" key="1">
    <source>
        <dbReference type="SAM" id="Phobius"/>
    </source>
</evidence>